<protein>
    <recommendedName>
        <fullName evidence="8">Chaperonin Cpn10</fullName>
    </recommendedName>
</protein>
<evidence type="ECO:0000256" key="4">
    <source>
        <dbReference type="RuleBase" id="RU003479"/>
    </source>
</evidence>
<dbReference type="CDD" id="cd00320">
    <property type="entry name" value="cpn10"/>
    <property type="match status" value="1"/>
</dbReference>
<dbReference type="InterPro" id="IPR011032">
    <property type="entry name" value="GroES-like_sf"/>
</dbReference>
<dbReference type="OrthoDB" id="184876at2759"/>
<dbReference type="AlphaFoldDB" id="A0A163AEF4"/>
<dbReference type="EMBL" id="KV440982">
    <property type="protein sequence ID" value="OAD72911.1"/>
    <property type="molecule type" value="Genomic_DNA"/>
</dbReference>
<dbReference type="GO" id="GO:0005524">
    <property type="term" value="F:ATP binding"/>
    <property type="evidence" value="ECO:0007669"/>
    <property type="project" value="InterPro"/>
</dbReference>
<organism evidence="6 7">
    <name type="scientific">Phycomyces blakesleeanus (strain ATCC 8743b / DSM 1359 / FGSC 10004 / NBRC 33097 / NRRL 1555)</name>
    <dbReference type="NCBI Taxonomy" id="763407"/>
    <lineage>
        <taxon>Eukaryota</taxon>
        <taxon>Fungi</taxon>
        <taxon>Fungi incertae sedis</taxon>
        <taxon>Mucoromycota</taxon>
        <taxon>Mucoromycotina</taxon>
        <taxon>Mucoromycetes</taxon>
        <taxon>Mucorales</taxon>
        <taxon>Phycomycetaceae</taxon>
        <taxon>Phycomyces</taxon>
    </lineage>
</organism>
<dbReference type="InterPro" id="IPR018369">
    <property type="entry name" value="Chaprnonin_Cpn10_CS"/>
</dbReference>
<dbReference type="GO" id="GO:0051087">
    <property type="term" value="F:protein-folding chaperone binding"/>
    <property type="evidence" value="ECO:0007669"/>
    <property type="project" value="TreeGrafter"/>
</dbReference>
<gene>
    <name evidence="6" type="ORF">PHYBLDRAFT_181675</name>
</gene>
<name>A0A163AEF4_PHYB8</name>
<dbReference type="Proteomes" id="UP000077315">
    <property type="component" value="Unassembled WGS sequence"/>
</dbReference>
<reference evidence="7" key="1">
    <citation type="submission" date="2015-06" db="EMBL/GenBank/DDBJ databases">
        <title>Expansion of signal transduction pathways in fungi by whole-genome duplication.</title>
        <authorList>
            <consortium name="DOE Joint Genome Institute"/>
            <person name="Corrochano L.M."/>
            <person name="Kuo A."/>
            <person name="Marcet-Houben M."/>
            <person name="Polaino S."/>
            <person name="Salamov A."/>
            <person name="Villalobos J.M."/>
            <person name="Alvarez M.I."/>
            <person name="Avalos J."/>
            <person name="Benito E.P."/>
            <person name="Benoit I."/>
            <person name="Burger G."/>
            <person name="Camino L.P."/>
            <person name="Canovas D."/>
            <person name="Cerda-Olmedo E."/>
            <person name="Cheng J.-F."/>
            <person name="Dominguez A."/>
            <person name="Elias M."/>
            <person name="Eslava A.P."/>
            <person name="Glaser F."/>
            <person name="Grimwood J."/>
            <person name="Gutierrez G."/>
            <person name="Heitman J."/>
            <person name="Henrissat B."/>
            <person name="Iturriaga E.A."/>
            <person name="Lang B.F."/>
            <person name="Lavin J.L."/>
            <person name="Lee S."/>
            <person name="Li W."/>
            <person name="Lindquist E."/>
            <person name="Lopez-Garcia S."/>
            <person name="Luque E.M."/>
            <person name="Marcos A.T."/>
            <person name="Martin J."/>
            <person name="McCluskey K."/>
            <person name="Medina H.R."/>
            <person name="Miralles-Duran A."/>
            <person name="Miyazaki A."/>
            <person name="Munoz-Torres E."/>
            <person name="Oguiza J.A."/>
            <person name="Ohm R."/>
            <person name="Olmedo M."/>
            <person name="Orejas M."/>
            <person name="Ortiz-Castellanos L."/>
            <person name="Pisabarro A.G."/>
            <person name="Rodriguez-Romero J."/>
            <person name="Ruiz-Herrera J."/>
            <person name="Ruiz-Vazquez R."/>
            <person name="Sanz C."/>
            <person name="Schackwitz W."/>
            <person name="Schmutz J."/>
            <person name="Shahriari M."/>
            <person name="Shelest E."/>
            <person name="Silva-Franco F."/>
            <person name="Soanes D."/>
            <person name="Syed K."/>
            <person name="Tagua V.G."/>
            <person name="Talbot N.J."/>
            <person name="Thon M."/>
            <person name="De vries R.P."/>
            <person name="Wiebenga A."/>
            <person name="Yadav J.S."/>
            <person name="Braun E.L."/>
            <person name="Baker S."/>
            <person name="Garre V."/>
            <person name="Horwitz B."/>
            <person name="Torres-Martinez S."/>
            <person name="Idnurm A."/>
            <person name="Herrera-Estrella A."/>
            <person name="Gabaldon T."/>
            <person name="Grigoriev I.V."/>
        </authorList>
    </citation>
    <scope>NUCLEOTIDE SEQUENCE [LARGE SCALE GENOMIC DNA]</scope>
    <source>
        <strain evidence="7">NRRL 1555(-)</strain>
    </source>
</reference>
<evidence type="ECO:0000256" key="2">
    <source>
        <dbReference type="ARBA" id="ARBA00023186"/>
    </source>
</evidence>
<proteinExistence type="inferred from homology"/>
<keyword evidence="2 4" id="KW-0143">Chaperone</keyword>
<accession>A0A163AEF4</accession>
<keyword evidence="7" id="KW-1185">Reference proteome</keyword>
<dbReference type="InParanoid" id="A0A163AEF4"/>
<comment type="function">
    <text evidence="3">Eukaryotic CPN10 homolog which is essential for mitochondrial protein biogenesis, together with CPN60. Binds to CPN60 in the presence of Mg-ATP and suppresses the ATPase activity of the latter.</text>
</comment>
<dbReference type="Pfam" id="PF00166">
    <property type="entry name" value="Cpn10"/>
    <property type="match status" value="1"/>
</dbReference>
<dbReference type="Gene3D" id="2.30.33.40">
    <property type="entry name" value="GroES chaperonin"/>
    <property type="match status" value="1"/>
</dbReference>
<evidence type="ECO:0000256" key="3">
    <source>
        <dbReference type="ARBA" id="ARBA00056825"/>
    </source>
</evidence>
<evidence type="ECO:0000256" key="5">
    <source>
        <dbReference type="SAM" id="MobiDB-lite"/>
    </source>
</evidence>
<dbReference type="STRING" id="763407.A0A163AEF4"/>
<dbReference type="GeneID" id="28999408"/>
<evidence type="ECO:0000256" key="1">
    <source>
        <dbReference type="ARBA" id="ARBA00006975"/>
    </source>
</evidence>
<dbReference type="VEuPathDB" id="FungiDB:PHYBLDRAFT_181675"/>
<dbReference type="PROSITE" id="PS00681">
    <property type="entry name" value="CHAPERONINS_CPN10"/>
    <property type="match status" value="1"/>
</dbReference>
<dbReference type="FunCoup" id="A0A163AEF4">
    <property type="interactions" value="488"/>
</dbReference>
<evidence type="ECO:0008006" key="8">
    <source>
        <dbReference type="Google" id="ProtNLM"/>
    </source>
</evidence>
<dbReference type="RefSeq" id="XP_018290951.1">
    <property type="nucleotide sequence ID" value="XM_018438502.1"/>
</dbReference>
<dbReference type="PANTHER" id="PTHR10772">
    <property type="entry name" value="10 KDA HEAT SHOCK PROTEIN"/>
    <property type="match status" value="1"/>
</dbReference>
<dbReference type="PRINTS" id="PR00297">
    <property type="entry name" value="CHAPERONIN10"/>
</dbReference>
<evidence type="ECO:0000313" key="7">
    <source>
        <dbReference type="Proteomes" id="UP000077315"/>
    </source>
</evidence>
<dbReference type="FunFam" id="2.30.33.40:FF:000002">
    <property type="entry name" value="10 kDa chaperonin, mitochondrial"/>
    <property type="match status" value="1"/>
</dbReference>
<dbReference type="SUPFAM" id="SSF50129">
    <property type="entry name" value="GroES-like"/>
    <property type="match status" value="1"/>
</dbReference>
<dbReference type="PANTHER" id="PTHR10772:SF0">
    <property type="entry name" value="10 KDA HEAT SHOCK PROTEIN, MITOCHONDRIAL"/>
    <property type="match status" value="1"/>
</dbReference>
<dbReference type="GO" id="GO:0051082">
    <property type="term" value="F:unfolded protein binding"/>
    <property type="evidence" value="ECO:0007669"/>
    <property type="project" value="TreeGrafter"/>
</dbReference>
<dbReference type="SMART" id="SM00883">
    <property type="entry name" value="Cpn10"/>
    <property type="match status" value="1"/>
</dbReference>
<dbReference type="InterPro" id="IPR037124">
    <property type="entry name" value="Chaperonin_GroES_sf"/>
</dbReference>
<dbReference type="HAMAP" id="MF_00580">
    <property type="entry name" value="CH10"/>
    <property type="match status" value="1"/>
</dbReference>
<feature type="region of interest" description="Disordered" evidence="5">
    <location>
        <begin position="1"/>
        <end position="26"/>
    </location>
</feature>
<comment type="similarity">
    <text evidence="1 4">Belongs to the GroES chaperonin family.</text>
</comment>
<evidence type="ECO:0000313" key="6">
    <source>
        <dbReference type="EMBL" id="OAD72911.1"/>
    </source>
</evidence>
<dbReference type="GO" id="GO:0005759">
    <property type="term" value="C:mitochondrial matrix"/>
    <property type="evidence" value="ECO:0007669"/>
    <property type="project" value="TreeGrafter"/>
</dbReference>
<sequence>MEDFPRLFDSRTQSHRLNSSPSRPPPSFLSAATKIKNIVPLLDRVLIQRVKAQQQTASGIYIPEKAQEALNEGVVVAVGKGALTKDGKHIPLQVATGDKVLLPTYGGSIVKIQDEEYHLYRDSELLAKVEN</sequence>
<dbReference type="InterPro" id="IPR020818">
    <property type="entry name" value="Chaperonin_GroES"/>
</dbReference>
<dbReference type="GO" id="GO:0046872">
    <property type="term" value="F:metal ion binding"/>
    <property type="evidence" value="ECO:0007669"/>
    <property type="project" value="TreeGrafter"/>
</dbReference>
<dbReference type="GO" id="GO:0044183">
    <property type="term" value="F:protein folding chaperone"/>
    <property type="evidence" value="ECO:0007669"/>
    <property type="project" value="InterPro"/>
</dbReference>